<dbReference type="Pfam" id="PF05069">
    <property type="entry name" value="Phage_tail_S"/>
    <property type="match status" value="1"/>
</dbReference>
<gene>
    <name evidence="1" type="primary">gpG</name>
    <name evidence="1" type="ORF">tloyanaT_26190</name>
</gene>
<dbReference type="NCBIfam" id="TIGR01635">
    <property type="entry name" value="tail_comp_S"/>
    <property type="match status" value="1"/>
</dbReference>
<name>A0ABQ6HE37_9GAMM</name>
<reference evidence="1 2" key="1">
    <citation type="submission" date="2023-03" db="EMBL/GenBank/DDBJ databases">
        <title>Thalassotalea loyana LMG 22536T draft genome sequence.</title>
        <authorList>
            <person name="Sawabe T."/>
        </authorList>
    </citation>
    <scope>NUCLEOTIDE SEQUENCE [LARGE SCALE GENOMIC DNA]</scope>
    <source>
        <strain evidence="1 2">LMG 22536</strain>
    </source>
</reference>
<dbReference type="RefSeq" id="WP_284299347.1">
    <property type="nucleotide sequence ID" value="NZ_BSSV01000006.1"/>
</dbReference>
<comment type="caution">
    <text evidence="1">The sequence shown here is derived from an EMBL/GenBank/DDBJ whole genome shotgun (WGS) entry which is preliminary data.</text>
</comment>
<dbReference type="InterPro" id="IPR006522">
    <property type="entry name" value="Phage_virion_morphogenesis"/>
</dbReference>
<dbReference type="Proteomes" id="UP001157134">
    <property type="component" value="Unassembled WGS sequence"/>
</dbReference>
<sequence length="153" mass="16955">MAGTFVDVQVRGDKAIVKRLNQISRKVDVLDAPLMEIGEYLLDNTQERFVSMQAPDGTPWEPLSETTLARKNRTDRILTESGTLADTLNYQLNATGLVLGSNMEYAAMHQFGGVTSSDSMMGEQEIPERAFLGVAPYEKVEILDILQSYLKAP</sequence>
<evidence type="ECO:0000313" key="2">
    <source>
        <dbReference type="Proteomes" id="UP001157134"/>
    </source>
</evidence>
<dbReference type="EMBL" id="BSSV01000006">
    <property type="protein sequence ID" value="GLX86366.1"/>
    <property type="molecule type" value="Genomic_DNA"/>
</dbReference>
<evidence type="ECO:0000313" key="1">
    <source>
        <dbReference type="EMBL" id="GLX86366.1"/>
    </source>
</evidence>
<organism evidence="1 2">
    <name type="scientific">Thalassotalea loyana</name>
    <dbReference type="NCBI Taxonomy" id="280483"/>
    <lineage>
        <taxon>Bacteria</taxon>
        <taxon>Pseudomonadati</taxon>
        <taxon>Pseudomonadota</taxon>
        <taxon>Gammaproteobacteria</taxon>
        <taxon>Alteromonadales</taxon>
        <taxon>Colwelliaceae</taxon>
        <taxon>Thalassotalea</taxon>
    </lineage>
</organism>
<proteinExistence type="predicted"/>
<accession>A0ABQ6HE37</accession>
<protein>
    <submittedName>
        <fullName evidence="1">Phage morphogenesis protein</fullName>
    </submittedName>
</protein>
<keyword evidence="2" id="KW-1185">Reference proteome</keyword>